<dbReference type="EMBL" id="GL988039">
    <property type="protein sequence ID" value="EGS22947.1"/>
    <property type="molecule type" value="Genomic_DNA"/>
</dbReference>
<dbReference type="FunFam" id="1.25.40.20:FF:000248">
    <property type="entry name" value="Ankyrin repeat and BTB/POZ domain protein"/>
    <property type="match status" value="1"/>
</dbReference>
<dbReference type="Pfam" id="PF00651">
    <property type="entry name" value="BTB"/>
    <property type="match status" value="2"/>
</dbReference>
<dbReference type="SUPFAM" id="SSF54695">
    <property type="entry name" value="POZ domain"/>
    <property type="match status" value="2"/>
</dbReference>
<evidence type="ECO:0000256" key="2">
    <source>
        <dbReference type="ARBA" id="ARBA00023043"/>
    </source>
</evidence>
<feature type="repeat" description="ANK" evidence="3">
    <location>
        <begin position="67"/>
        <end position="92"/>
    </location>
</feature>
<dbReference type="PANTHER" id="PTHR46231">
    <property type="entry name" value="ANKYRIN REPEAT AND BTB/POZ DOMAIN-CONTAINING PROTEIN 1"/>
    <property type="match status" value="1"/>
</dbReference>
<dbReference type="Gene3D" id="1.25.40.20">
    <property type="entry name" value="Ankyrin repeat-containing domain"/>
    <property type="match status" value="1"/>
</dbReference>
<evidence type="ECO:0000313" key="8">
    <source>
        <dbReference type="Proteomes" id="UP000008066"/>
    </source>
</evidence>
<dbReference type="PROSITE" id="PS50088">
    <property type="entry name" value="ANK_REPEAT"/>
    <property type="match status" value="1"/>
</dbReference>
<dbReference type="InterPro" id="IPR011333">
    <property type="entry name" value="SKP1/BTB/POZ_sf"/>
</dbReference>
<feature type="domain" description="BTB" evidence="6">
    <location>
        <begin position="148"/>
        <end position="213"/>
    </location>
</feature>
<accession>G0S1N7</accession>
<dbReference type="KEGG" id="cthr:CTHT_0014260"/>
<dbReference type="Proteomes" id="UP000008066">
    <property type="component" value="Unassembled WGS sequence"/>
</dbReference>
<feature type="coiled-coil region" evidence="4">
    <location>
        <begin position="248"/>
        <end position="275"/>
    </location>
</feature>
<dbReference type="InterPro" id="IPR002110">
    <property type="entry name" value="Ankyrin_rpt"/>
</dbReference>
<dbReference type="InterPro" id="IPR036770">
    <property type="entry name" value="Ankyrin_rpt-contain_sf"/>
</dbReference>
<dbReference type="SMART" id="SM00225">
    <property type="entry name" value="BTB"/>
    <property type="match status" value="2"/>
</dbReference>
<dbReference type="eggNOG" id="KOG0511">
    <property type="taxonomic scope" value="Eukaryota"/>
</dbReference>
<dbReference type="GeneID" id="18255464"/>
<dbReference type="InterPro" id="IPR044515">
    <property type="entry name" value="ABTB1"/>
</dbReference>
<dbReference type="AlphaFoldDB" id="G0S1N7"/>
<dbReference type="PANTHER" id="PTHR46231:SF1">
    <property type="entry name" value="ANKYRIN REPEAT AND BTB_POZ DOMAIN-CONTAINING PROTEIN 1"/>
    <property type="match status" value="1"/>
</dbReference>
<evidence type="ECO:0000256" key="4">
    <source>
        <dbReference type="SAM" id="Coils"/>
    </source>
</evidence>
<gene>
    <name evidence="7" type="ORF">CTHT_0014260</name>
</gene>
<proteinExistence type="predicted"/>
<feature type="domain" description="BTB" evidence="6">
    <location>
        <begin position="363"/>
        <end position="421"/>
    </location>
</feature>
<keyword evidence="1" id="KW-0677">Repeat</keyword>
<dbReference type="OMA" id="EGARCIY"/>
<dbReference type="PROSITE" id="PS50297">
    <property type="entry name" value="ANK_REP_REGION"/>
    <property type="match status" value="1"/>
</dbReference>
<sequence>MSFRKFELENKLKEDNNLIRAGVLRNDHPLDTSREFQDFLQACRRGDLKYCQEAISNGININARDQFDYTPLVIASLCGHYELVQLLLESGVIADPGSFERERAVYNALNDKIRNLLLSYDYSKSSDPLQPWSSHITSLLVRDSPHTSDIVLTLSNEHFSLHKFILCARSPYFMRKLSETPETTTWKVSPSIPVEALRIVLRYLYLGELPRDLVPPRSAVSEEEVFSGIDKLCRQLELEKLWEEVLSINDRRLARQRHQDEVQRAQAQIEAFFNETVLKHKMIVDTAEVADVKWPHHNAIFANCLLRADEPLPPEEEEEEKDNDDHDQESSIPVNGTTIPIGPTSSHRIFNGTSKRIRRSVLFPAHKAFLIRSPYFETMFASDFREAYDTATLHVITVDCTPPVLEIILRFLYTEKFSCPLEHALDLLYTADMLLLEQLKTKAAATISTLGSGNSNVLVDRTHLNQACAPKSKGSNTSEPEPEPINVYDVIHAAWDLKIQRLEEFAARYLASRLEDYVETDEFAELIRESAARLKSERHETDTIELLDDIRYYLGERFRLRFEGGGIGELLAGGLEEGEGERGQRKTNAETGGDLGGVRALNGQVVEDEFASDAVNYHVLMEKIDKMLEKLNLGA</sequence>
<keyword evidence="4" id="KW-0175">Coiled coil</keyword>
<organism evidence="8">
    <name type="scientific">Chaetomium thermophilum (strain DSM 1495 / CBS 144.50 / IMI 039719)</name>
    <name type="common">Thermochaetoides thermophila</name>
    <dbReference type="NCBI Taxonomy" id="759272"/>
    <lineage>
        <taxon>Eukaryota</taxon>
        <taxon>Fungi</taxon>
        <taxon>Dikarya</taxon>
        <taxon>Ascomycota</taxon>
        <taxon>Pezizomycotina</taxon>
        <taxon>Sordariomycetes</taxon>
        <taxon>Sordariomycetidae</taxon>
        <taxon>Sordariales</taxon>
        <taxon>Chaetomiaceae</taxon>
        <taxon>Thermochaetoides</taxon>
    </lineage>
</organism>
<dbReference type="Gene3D" id="3.30.710.10">
    <property type="entry name" value="Potassium Channel Kv1.1, Chain A"/>
    <property type="match status" value="2"/>
</dbReference>
<dbReference type="FunFam" id="3.30.710.10:FF:000183">
    <property type="entry name" value="Ankyrin repeat and BTB/POZ domain protein"/>
    <property type="match status" value="1"/>
</dbReference>
<dbReference type="GO" id="GO:0005737">
    <property type="term" value="C:cytoplasm"/>
    <property type="evidence" value="ECO:0007669"/>
    <property type="project" value="TreeGrafter"/>
</dbReference>
<feature type="region of interest" description="Disordered" evidence="5">
    <location>
        <begin position="313"/>
        <end position="346"/>
    </location>
</feature>
<keyword evidence="2 3" id="KW-0040">ANK repeat</keyword>
<reference evidence="7 8" key="1">
    <citation type="journal article" date="2011" name="Cell">
        <title>Insight into structure and assembly of the nuclear pore complex by utilizing the genome of a eukaryotic thermophile.</title>
        <authorList>
            <person name="Amlacher S."/>
            <person name="Sarges P."/>
            <person name="Flemming D."/>
            <person name="van Noort V."/>
            <person name="Kunze R."/>
            <person name="Devos D.P."/>
            <person name="Arumugam M."/>
            <person name="Bork P."/>
            <person name="Hurt E."/>
        </authorList>
    </citation>
    <scope>NUCLEOTIDE SEQUENCE [LARGE SCALE GENOMIC DNA]</scope>
    <source>
        <strain evidence="8">DSM 1495 / CBS 144.50 / IMI 039719</strain>
    </source>
</reference>
<name>G0S1N7_CHATD</name>
<keyword evidence="8" id="KW-1185">Reference proteome</keyword>
<dbReference type="CDD" id="cd18186">
    <property type="entry name" value="BTB_POZ_ZBTB_KLHL-like"/>
    <property type="match status" value="1"/>
</dbReference>
<protein>
    <submittedName>
        <fullName evidence="7">BTB/POZ domain-containing protein</fullName>
    </submittedName>
</protein>
<dbReference type="STRING" id="759272.G0S1N7"/>
<evidence type="ECO:0000259" key="6">
    <source>
        <dbReference type="PROSITE" id="PS50097"/>
    </source>
</evidence>
<evidence type="ECO:0000313" key="7">
    <source>
        <dbReference type="EMBL" id="EGS22947.1"/>
    </source>
</evidence>
<dbReference type="Pfam" id="PF13637">
    <property type="entry name" value="Ank_4"/>
    <property type="match status" value="1"/>
</dbReference>
<evidence type="ECO:0000256" key="5">
    <source>
        <dbReference type="SAM" id="MobiDB-lite"/>
    </source>
</evidence>
<dbReference type="GO" id="GO:0000151">
    <property type="term" value="C:ubiquitin ligase complex"/>
    <property type="evidence" value="ECO:0007669"/>
    <property type="project" value="TreeGrafter"/>
</dbReference>
<dbReference type="HOGENOM" id="CLU_022885_2_0_1"/>
<dbReference type="RefSeq" id="XP_006691939.1">
    <property type="nucleotide sequence ID" value="XM_006691876.1"/>
</dbReference>
<dbReference type="InterPro" id="IPR000210">
    <property type="entry name" value="BTB/POZ_dom"/>
</dbReference>
<evidence type="ECO:0000256" key="1">
    <source>
        <dbReference type="ARBA" id="ARBA00022737"/>
    </source>
</evidence>
<dbReference type="SUPFAM" id="SSF48403">
    <property type="entry name" value="Ankyrin repeat"/>
    <property type="match status" value="1"/>
</dbReference>
<feature type="compositionally biased region" description="Acidic residues" evidence="5">
    <location>
        <begin position="313"/>
        <end position="327"/>
    </location>
</feature>
<evidence type="ECO:0000256" key="3">
    <source>
        <dbReference type="PROSITE-ProRule" id="PRU00023"/>
    </source>
</evidence>
<dbReference type="CDD" id="cd18497">
    <property type="entry name" value="BACK_ABTB1_BPOZ"/>
    <property type="match status" value="1"/>
</dbReference>
<dbReference type="SMART" id="SM00248">
    <property type="entry name" value="ANK"/>
    <property type="match status" value="2"/>
</dbReference>
<feature type="compositionally biased region" description="Polar residues" evidence="5">
    <location>
        <begin position="330"/>
        <end position="346"/>
    </location>
</feature>
<dbReference type="PROSITE" id="PS50097">
    <property type="entry name" value="BTB"/>
    <property type="match status" value="2"/>
</dbReference>
<dbReference type="OrthoDB" id="684045at2759"/>